<reference evidence="1 2" key="1">
    <citation type="submission" date="2023-11" db="EMBL/GenBank/DDBJ databases">
        <title>Draft genomes analysis of Pseudomonas asiatica isolated from milk, feces and farm soil of cows suffering from clinical mastitis.</title>
        <authorList>
            <person name="Rahman T."/>
            <person name="Das Z.C."/>
            <person name="Hoque M.N."/>
        </authorList>
    </citation>
    <scope>NUCLEOTIDE SEQUENCE [LARGE SCALE GENOMIC DNA]</scope>
    <source>
        <strain evidence="1 2">2F2</strain>
    </source>
</reference>
<dbReference type="RefSeq" id="WP_056800296.1">
    <property type="nucleotide sequence ID" value="NZ_JAXUBM010000035.1"/>
</dbReference>
<sequence>MSQQQAQLDALEHLLIGLLKTSGSSIPSKAVFDKAEASLMSEDGPPGTDEKTAARQYLAHLKQQF</sequence>
<name>A0ABU5L4T2_9PSED</name>
<accession>A0ABU5L4T2</accession>
<evidence type="ECO:0000313" key="1">
    <source>
        <dbReference type="EMBL" id="MDZ5741164.1"/>
    </source>
</evidence>
<keyword evidence="2" id="KW-1185">Reference proteome</keyword>
<organism evidence="1 2">
    <name type="scientific">Pseudomonas asiatica</name>
    <dbReference type="NCBI Taxonomy" id="2219225"/>
    <lineage>
        <taxon>Bacteria</taxon>
        <taxon>Pseudomonadati</taxon>
        <taxon>Pseudomonadota</taxon>
        <taxon>Gammaproteobacteria</taxon>
        <taxon>Pseudomonadales</taxon>
        <taxon>Pseudomonadaceae</taxon>
        <taxon>Pseudomonas</taxon>
    </lineage>
</organism>
<dbReference type="Proteomes" id="UP001292116">
    <property type="component" value="Unassembled WGS sequence"/>
</dbReference>
<comment type="caution">
    <text evidence="1">The sequence shown here is derived from an EMBL/GenBank/DDBJ whole genome shotgun (WGS) entry which is preliminary data.</text>
</comment>
<evidence type="ECO:0000313" key="2">
    <source>
        <dbReference type="Proteomes" id="UP001292116"/>
    </source>
</evidence>
<protein>
    <submittedName>
        <fullName evidence="1">Uncharacterized protein</fullName>
    </submittedName>
</protein>
<gene>
    <name evidence="1" type="ORF">SOW75_23565</name>
</gene>
<dbReference type="EMBL" id="JAXUBM010000035">
    <property type="protein sequence ID" value="MDZ5741164.1"/>
    <property type="molecule type" value="Genomic_DNA"/>
</dbReference>
<proteinExistence type="predicted"/>